<feature type="domain" description="BTB" evidence="1">
    <location>
        <begin position="22"/>
        <end position="93"/>
    </location>
</feature>
<dbReference type="InterPro" id="IPR051481">
    <property type="entry name" value="BTB-POZ/Galectin-3-binding"/>
</dbReference>
<keyword evidence="3" id="KW-1185">Reference proteome</keyword>
<dbReference type="PANTHER" id="PTHR24410">
    <property type="entry name" value="HL07962P-RELATED"/>
    <property type="match status" value="1"/>
</dbReference>
<comment type="caution">
    <text evidence="2">The sequence shown here is derived from an EMBL/GenBank/DDBJ whole genome shotgun (WGS) entry which is preliminary data.</text>
</comment>
<dbReference type="InterPro" id="IPR000210">
    <property type="entry name" value="BTB/POZ_dom"/>
</dbReference>
<reference evidence="2 3" key="1">
    <citation type="submission" date="2016-10" db="EMBL/GenBank/DDBJ databases">
        <title>Genome sequence of the basidiomycete white-rot fungus Trametes pubescens.</title>
        <authorList>
            <person name="Makela M.R."/>
            <person name="Granchi Z."/>
            <person name="Peng M."/>
            <person name="De Vries R.P."/>
            <person name="Grigoriev I."/>
            <person name="Riley R."/>
            <person name="Hilden K."/>
        </authorList>
    </citation>
    <scope>NUCLEOTIDE SEQUENCE [LARGE SCALE GENOMIC DNA]</scope>
    <source>
        <strain evidence="2 3">FBCC735</strain>
    </source>
</reference>
<proteinExistence type="predicted"/>
<dbReference type="SMART" id="SM00225">
    <property type="entry name" value="BTB"/>
    <property type="match status" value="2"/>
</dbReference>
<dbReference type="EMBL" id="MNAD01001654">
    <property type="protein sequence ID" value="OJT02639.1"/>
    <property type="molecule type" value="Genomic_DNA"/>
</dbReference>
<dbReference type="Pfam" id="PF00651">
    <property type="entry name" value="BTB"/>
    <property type="match status" value="2"/>
</dbReference>
<accession>A0A1M2V4U9</accession>
<gene>
    <name evidence="2" type="ORF">TRAPUB_6820</name>
</gene>
<organism evidence="2 3">
    <name type="scientific">Trametes pubescens</name>
    <name type="common">White-rot fungus</name>
    <dbReference type="NCBI Taxonomy" id="154538"/>
    <lineage>
        <taxon>Eukaryota</taxon>
        <taxon>Fungi</taxon>
        <taxon>Dikarya</taxon>
        <taxon>Basidiomycota</taxon>
        <taxon>Agaricomycotina</taxon>
        <taxon>Agaricomycetes</taxon>
        <taxon>Polyporales</taxon>
        <taxon>Polyporaceae</taxon>
        <taxon>Trametes</taxon>
    </lineage>
</organism>
<dbReference type="PROSITE" id="PS50097">
    <property type="entry name" value="BTB"/>
    <property type="match status" value="1"/>
</dbReference>
<evidence type="ECO:0000259" key="1">
    <source>
        <dbReference type="PROSITE" id="PS50097"/>
    </source>
</evidence>
<name>A0A1M2V4U9_TRAPU</name>
<dbReference type="STRING" id="154538.A0A1M2V4U9"/>
<dbReference type="Gene3D" id="3.30.710.10">
    <property type="entry name" value="Potassium Channel Kv1.1, Chain A"/>
    <property type="match status" value="2"/>
</dbReference>
<dbReference type="SUPFAM" id="SSF54695">
    <property type="entry name" value="POZ domain"/>
    <property type="match status" value="2"/>
</dbReference>
<dbReference type="CDD" id="cd18186">
    <property type="entry name" value="BTB_POZ_ZBTB_KLHL-like"/>
    <property type="match status" value="1"/>
</dbReference>
<evidence type="ECO:0000313" key="3">
    <source>
        <dbReference type="Proteomes" id="UP000184267"/>
    </source>
</evidence>
<dbReference type="AlphaFoldDB" id="A0A1M2V4U9"/>
<dbReference type="OMA" id="QMIRIED"/>
<evidence type="ECO:0000313" key="2">
    <source>
        <dbReference type="EMBL" id="OJT02639.1"/>
    </source>
</evidence>
<dbReference type="OrthoDB" id="3164835at2759"/>
<dbReference type="InterPro" id="IPR011333">
    <property type="entry name" value="SKP1/BTB/POZ_sf"/>
</dbReference>
<dbReference type="Proteomes" id="UP000184267">
    <property type="component" value="Unassembled WGS sequence"/>
</dbReference>
<dbReference type="PANTHER" id="PTHR24410:SF23">
    <property type="entry name" value="BTB DOMAIN-CONTAINING PROTEIN-RELATED"/>
    <property type="match status" value="1"/>
</dbReference>
<protein>
    <recommendedName>
        <fullName evidence="1">BTB domain-containing protein</fullName>
    </recommendedName>
</protein>
<sequence length="528" mass="57585">MASPPNTPQTTDASHPFKRPSADIIIILRSCDLVDFHVHSFILTEASPFFSGMFELPQPSQADSGTPDAAPAPPVIDMAEDAETLDLLLRLLYPIVKPPLEEPKLLARVLKAATKYEMAWPVTVVSERLLAITSSNALQVWAAACQARTGLEGVARQAALVLRVSGIGVNLLEVETLAQLKDCLEDMFGISAGDYLRLKQFLRAAQSDIDAGRLTLLSPQPEAMTHPPLISPSPFSTDLPSPDVSCRSLRQRGLGSEQSFKAHSLILSMRSPVLKARLGLVSDPLPALGDANSKKNPSGGTLAVLEFDEEPEIVSLLLKVCYNDQEDLPVDLELTPIAELLRACGKYQMIRIEDLVRAAWNKIAISRPLEAFFVAICQGLDDCARAAAKNVLSGPIPDAYTPVMESAPALAYHRLLVYYDACRAVRKERLVAFKNRIPSSFYVHDRGRFFSDGVQKAIHEFAEGTHGVAPHMGYPKHALPNVLTNAMSTNSTLRRSQVWEFIEILVEGVTSVPDVVAAAIDEVQIELA</sequence>